<dbReference type="EMBL" id="JASJEU010000003">
    <property type="protein sequence ID" value="MDJ1649230.1"/>
    <property type="molecule type" value="Genomic_DNA"/>
</dbReference>
<evidence type="ECO:0000313" key="2">
    <source>
        <dbReference type="EMBL" id="MDJ1649230.1"/>
    </source>
</evidence>
<evidence type="ECO:0000256" key="1">
    <source>
        <dbReference type="HAMAP-Rule" id="MF_02200"/>
    </source>
</evidence>
<dbReference type="InterPro" id="IPR005623">
    <property type="entry name" value="Chaperone_NapD_NO3_reduct"/>
</dbReference>
<comment type="subunit">
    <text evidence="1">Interacts with the cytoplasmic NapA precursor.</text>
</comment>
<name>A0ABT7DI83_9ACTN</name>
<dbReference type="HAMAP" id="MF_02200">
    <property type="entry name" value="NapD"/>
    <property type="match status" value="1"/>
</dbReference>
<keyword evidence="3" id="KW-1185">Reference proteome</keyword>
<comment type="similarity">
    <text evidence="1">Belongs to the NapD family.</text>
</comment>
<comment type="function">
    <text evidence="1">Chaperone for NapA, the catalytic subunit of the periplasmic nitrate reductase. It binds directly and specifically to the twin-arginine signal peptide of NapA, preventing premature interaction with the Tat translocase and premature export.</text>
</comment>
<evidence type="ECO:0000313" key="3">
    <source>
        <dbReference type="Proteomes" id="UP001232750"/>
    </source>
</evidence>
<dbReference type="RefSeq" id="WP_283830561.1">
    <property type="nucleotide sequence ID" value="NZ_JASJEU010000003.1"/>
</dbReference>
<sequence>MVISSLVVETAPQLTVQVAEALAHINGVEVHEINNYKVVVTVEADTLDDSHDIASTFIGIEGVTGVNLVYANFEDDPTIQKASTK</sequence>
<keyword evidence="1" id="KW-0143">Chaperone</keyword>
<protein>
    <recommendedName>
        <fullName evidence="1">Chaperone NapD</fullName>
    </recommendedName>
    <alternativeName>
        <fullName evidence="1">NapA signal peptide-binding chaperone NapD</fullName>
    </alternativeName>
</protein>
<accession>A0ABT7DI83</accession>
<comment type="caution">
    <text evidence="2">The sequence shown here is derived from an EMBL/GenBank/DDBJ whole genome shotgun (WGS) entry which is preliminary data.</text>
</comment>
<gene>
    <name evidence="1" type="primary">napD</name>
    <name evidence="2" type="ORF">QNJ86_00300</name>
</gene>
<organism evidence="2 3">
    <name type="scientific">Gordonibacter faecis</name>
    <dbReference type="NCBI Taxonomy" id="3047475"/>
    <lineage>
        <taxon>Bacteria</taxon>
        <taxon>Bacillati</taxon>
        <taxon>Actinomycetota</taxon>
        <taxon>Coriobacteriia</taxon>
        <taxon>Eggerthellales</taxon>
        <taxon>Eggerthellaceae</taxon>
        <taxon>Gordonibacter</taxon>
    </lineage>
</organism>
<proteinExistence type="inferred from homology"/>
<dbReference type="Gene3D" id="3.30.70.920">
    <property type="match status" value="1"/>
</dbReference>
<dbReference type="Pfam" id="PF03927">
    <property type="entry name" value="NapD"/>
    <property type="match status" value="1"/>
</dbReference>
<reference evidence="2 3" key="1">
    <citation type="submission" date="2023-05" db="EMBL/GenBank/DDBJ databases">
        <title>Gordonibacter KGMB12511T sp. nov., isolated from faeces of healthy Korean.</title>
        <authorList>
            <person name="Kim H.S."/>
            <person name="Kim J.-S."/>
            <person name="Suh M.K."/>
            <person name="Eom M.K."/>
            <person name="Do H.E."/>
            <person name="Lee J.-S."/>
        </authorList>
    </citation>
    <scope>NUCLEOTIDE SEQUENCE [LARGE SCALE GENOMIC DNA]</scope>
    <source>
        <strain evidence="2 3">KGMB12511</strain>
    </source>
</reference>
<dbReference type="Proteomes" id="UP001232750">
    <property type="component" value="Unassembled WGS sequence"/>
</dbReference>
<keyword evidence="1" id="KW-0963">Cytoplasm</keyword>
<comment type="subcellular location">
    <subcellularLocation>
        <location evidence="1">Cytoplasm</location>
    </subcellularLocation>
</comment>